<evidence type="ECO:0000256" key="4">
    <source>
        <dbReference type="ARBA" id="ARBA00012945"/>
    </source>
</evidence>
<dbReference type="PANTHER" id="PTHR43416:SF5">
    <property type="entry name" value="DIHYDROLIPOYLLYSINE-RESIDUE SUCCINYLTRANSFERASE COMPONENT OF 2-OXOGLUTARATE DEHYDROGENASE COMPLEX, MITOCHONDRIAL"/>
    <property type="match status" value="1"/>
</dbReference>
<dbReference type="InterPro" id="IPR000089">
    <property type="entry name" value="Biotin_lipoyl"/>
</dbReference>
<feature type="region of interest" description="Disordered" evidence="12">
    <location>
        <begin position="85"/>
        <end position="112"/>
    </location>
</feature>
<evidence type="ECO:0000256" key="9">
    <source>
        <dbReference type="ARBA" id="ARBA00023315"/>
    </source>
</evidence>
<dbReference type="PROSITE" id="PS51826">
    <property type="entry name" value="PSBD"/>
    <property type="match status" value="1"/>
</dbReference>
<comment type="cofactor">
    <cofactor evidence="11">
        <name>(R)-lipoate</name>
        <dbReference type="ChEBI" id="CHEBI:83088"/>
    </cofactor>
    <text evidence="11">Binds 1 lipoyl cofactor covalently.</text>
</comment>
<feature type="compositionally biased region" description="Low complexity" evidence="12">
    <location>
        <begin position="173"/>
        <end position="183"/>
    </location>
</feature>
<dbReference type="PROSITE" id="PS50968">
    <property type="entry name" value="BIOTINYL_LIPOYL"/>
    <property type="match status" value="1"/>
</dbReference>
<evidence type="ECO:0000256" key="12">
    <source>
        <dbReference type="SAM" id="MobiDB-lite"/>
    </source>
</evidence>
<comment type="catalytic activity">
    <reaction evidence="10 11">
        <text>N(6)-[(R)-dihydrolipoyl]-L-lysyl-[protein] + succinyl-CoA = N(6)-[(R)-S(8)-succinyldihydrolipoyl]-L-lysyl-[protein] + CoA</text>
        <dbReference type="Rhea" id="RHEA:15213"/>
        <dbReference type="Rhea" id="RHEA-COMP:10475"/>
        <dbReference type="Rhea" id="RHEA-COMP:20092"/>
        <dbReference type="ChEBI" id="CHEBI:57287"/>
        <dbReference type="ChEBI" id="CHEBI:57292"/>
        <dbReference type="ChEBI" id="CHEBI:83100"/>
        <dbReference type="ChEBI" id="CHEBI:83120"/>
        <dbReference type="EC" id="2.3.1.61"/>
    </reaction>
</comment>
<dbReference type="InterPro" id="IPR001078">
    <property type="entry name" value="2-oxoacid_DH_actylTfrase"/>
</dbReference>
<dbReference type="InterPro" id="IPR036625">
    <property type="entry name" value="E3-bd_dom_sf"/>
</dbReference>
<dbReference type="InterPro" id="IPR004167">
    <property type="entry name" value="PSBD"/>
</dbReference>
<dbReference type="PROSITE" id="PS00189">
    <property type="entry name" value="LIPOYL"/>
    <property type="match status" value="1"/>
</dbReference>
<evidence type="ECO:0000313" key="15">
    <source>
        <dbReference type="EMBL" id="HGT40503.1"/>
    </source>
</evidence>
<comment type="caution">
    <text evidence="15">The sequence shown here is derived from an EMBL/GenBank/DDBJ whole genome shotgun (WGS) entry which is preliminary data.</text>
</comment>
<dbReference type="InterPro" id="IPR003016">
    <property type="entry name" value="2-oxoA_DH_lipoyl-BS"/>
</dbReference>
<dbReference type="GO" id="GO:0004149">
    <property type="term" value="F:dihydrolipoyllysine-residue succinyltransferase activity"/>
    <property type="evidence" value="ECO:0007669"/>
    <property type="project" value="UniProtKB-UniRule"/>
</dbReference>
<evidence type="ECO:0000256" key="3">
    <source>
        <dbReference type="ARBA" id="ARBA00007317"/>
    </source>
</evidence>
<dbReference type="Gene3D" id="3.30.559.10">
    <property type="entry name" value="Chloramphenicol acetyltransferase-like domain"/>
    <property type="match status" value="1"/>
</dbReference>
<evidence type="ECO:0000256" key="5">
    <source>
        <dbReference type="ARBA" id="ARBA00019511"/>
    </source>
</evidence>
<keyword evidence="6 11" id="KW-0816">Tricarboxylic acid cycle</keyword>
<comment type="similarity">
    <text evidence="3 11">Belongs to the 2-oxoacid dehydrogenase family.</text>
</comment>
<evidence type="ECO:0000256" key="10">
    <source>
        <dbReference type="ARBA" id="ARBA00052761"/>
    </source>
</evidence>
<dbReference type="SUPFAM" id="SSF47005">
    <property type="entry name" value="Peripheral subunit-binding domain of 2-oxo acid dehydrogenase complex"/>
    <property type="match status" value="1"/>
</dbReference>
<comment type="pathway">
    <text evidence="2 11">Amino-acid degradation; L-lysine degradation via saccharopine pathway; glutaryl-CoA from L-lysine: step 6/6.</text>
</comment>
<evidence type="ECO:0000256" key="2">
    <source>
        <dbReference type="ARBA" id="ARBA00005145"/>
    </source>
</evidence>
<evidence type="ECO:0000256" key="6">
    <source>
        <dbReference type="ARBA" id="ARBA00022532"/>
    </source>
</evidence>
<dbReference type="AlphaFoldDB" id="A0A7C4QQX1"/>
<dbReference type="CDD" id="cd06849">
    <property type="entry name" value="lipoyl_domain"/>
    <property type="match status" value="1"/>
</dbReference>
<evidence type="ECO:0000256" key="8">
    <source>
        <dbReference type="ARBA" id="ARBA00022823"/>
    </source>
</evidence>
<dbReference type="PANTHER" id="PTHR43416">
    <property type="entry name" value="DIHYDROLIPOYLLYSINE-RESIDUE SUCCINYLTRANSFERASE COMPONENT OF 2-OXOGLUTARATE DEHYDROGENASE COMPLEX, MITOCHONDRIAL-RELATED"/>
    <property type="match status" value="1"/>
</dbReference>
<dbReference type="GO" id="GO:0006099">
    <property type="term" value="P:tricarboxylic acid cycle"/>
    <property type="evidence" value="ECO:0007669"/>
    <property type="project" value="UniProtKB-UniRule"/>
</dbReference>
<dbReference type="FunFam" id="3.30.559.10:FF:000007">
    <property type="entry name" value="Dihydrolipoamide acetyltransferase component of pyruvate dehydrogenase complex"/>
    <property type="match status" value="1"/>
</dbReference>
<keyword evidence="9 11" id="KW-0012">Acyltransferase</keyword>
<protein>
    <recommendedName>
        <fullName evidence="5 11">Dihydrolipoyllysine-residue succinyltransferase component of 2-oxoglutarate dehydrogenase complex</fullName>
        <ecNumber evidence="4 11">2.3.1.61</ecNumber>
    </recommendedName>
    <alternativeName>
        <fullName evidence="11">2-oxoglutarate dehydrogenase complex component E2</fullName>
    </alternativeName>
</protein>
<dbReference type="GO" id="GO:0045252">
    <property type="term" value="C:oxoglutarate dehydrogenase complex"/>
    <property type="evidence" value="ECO:0007669"/>
    <property type="project" value="UniProtKB-UniRule"/>
</dbReference>
<dbReference type="Pfam" id="PF00364">
    <property type="entry name" value="Biotin_lipoyl"/>
    <property type="match status" value="1"/>
</dbReference>
<feature type="domain" description="Peripheral subunit-binding (PSBD)" evidence="14">
    <location>
        <begin position="124"/>
        <end position="161"/>
    </location>
</feature>
<dbReference type="Gene3D" id="2.40.50.100">
    <property type="match status" value="1"/>
</dbReference>
<dbReference type="GO" id="GO:0033512">
    <property type="term" value="P:L-lysine catabolic process to acetyl-CoA via saccharopine"/>
    <property type="evidence" value="ECO:0007669"/>
    <property type="project" value="UniProtKB-UniRule"/>
</dbReference>
<sequence>MSVEVKVPPVGDSISEVVIGEWHKKLGEAVAADEAVVALESEKSSFDVPAPAAGYLARILKQPGETAAVGEVIAVLEESAVAAATGPVSEAPPVVERKPAGSTPSVSTAAPGGSAMAAVAAEPRIMPAAARLLAETNIPPQAVQPTGPGGRMLKEDVQRAASAKVASETSGRPAAPSLPAAPATVRVSTGRAVHRRPMNQIRRTIAKNLVEAQHNAALLTTFNECDMSAVMALRKQHQEAFQERHGVKLGIMSFFVKAAVDALQAFPAINAQIQGHDIVYHDYCDIGIAIGGGKGLVVPVLRNAEQMTFAQIEQTIGEFSKRAQSGQLLPDELKGGTFTISNGGVYGSLLSTPIVNPPQSGVLGMHAIQDRPVVREGQIVIRPMMYLALTYDHRIVDGREAVSFLKRIKDCVENPVRLMLEV</sequence>
<organism evidence="15">
    <name type="scientific">Schlesneria paludicola</name>
    <dbReference type="NCBI Taxonomy" id="360056"/>
    <lineage>
        <taxon>Bacteria</taxon>
        <taxon>Pseudomonadati</taxon>
        <taxon>Planctomycetota</taxon>
        <taxon>Planctomycetia</taxon>
        <taxon>Planctomycetales</taxon>
        <taxon>Planctomycetaceae</taxon>
        <taxon>Schlesneria</taxon>
    </lineage>
</organism>
<reference evidence="15" key="1">
    <citation type="journal article" date="2020" name="mSystems">
        <title>Genome- and Community-Level Interaction Insights into Carbon Utilization and Element Cycling Functions of Hydrothermarchaeota in Hydrothermal Sediment.</title>
        <authorList>
            <person name="Zhou Z."/>
            <person name="Liu Y."/>
            <person name="Xu W."/>
            <person name="Pan J."/>
            <person name="Luo Z.H."/>
            <person name="Li M."/>
        </authorList>
    </citation>
    <scope>NUCLEOTIDE SEQUENCE [LARGE SCALE GENOMIC DNA]</scope>
    <source>
        <strain evidence="15">SpSt-508</strain>
    </source>
</reference>
<dbReference type="GO" id="GO:0005829">
    <property type="term" value="C:cytosol"/>
    <property type="evidence" value="ECO:0007669"/>
    <property type="project" value="TreeGrafter"/>
</dbReference>
<dbReference type="SUPFAM" id="SSF51230">
    <property type="entry name" value="Single hybrid motif"/>
    <property type="match status" value="1"/>
</dbReference>
<dbReference type="EC" id="2.3.1.61" evidence="4 11"/>
<evidence type="ECO:0000256" key="1">
    <source>
        <dbReference type="ARBA" id="ARBA00004052"/>
    </source>
</evidence>
<dbReference type="NCBIfam" id="NF004309">
    <property type="entry name" value="PRK05704.1"/>
    <property type="match status" value="1"/>
</dbReference>
<gene>
    <name evidence="15" type="primary">odhB</name>
    <name evidence="15" type="ORF">ENS64_14760</name>
</gene>
<dbReference type="Pfam" id="PF00198">
    <property type="entry name" value="2-oxoacid_dh"/>
    <property type="match status" value="1"/>
</dbReference>
<keyword evidence="7 11" id="KW-0808">Transferase</keyword>
<dbReference type="InterPro" id="IPR050537">
    <property type="entry name" value="2-oxoacid_dehydrogenase"/>
</dbReference>
<dbReference type="InterPro" id="IPR006255">
    <property type="entry name" value="SucB"/>
</dbReference>
<dbReference type="Gene3D" id="4.10.320.10">
    <property type="entry name" value="E3-binding domain"/>
    <property type="match status" value="1"/>
</dbReference>
<dbReference type="SUPFAM" id="SSF52777">
    <property type="entry name" value="CoA-dependent acyltransferases"/>
    <property type="match status" value="1"/>
</dbReference>
<accession>A0A7C4QQX1</accession>
<evidence type="ECO:0000256" key="11">
    <source>
        <dbReference type="RuleBase" id="RU361138"/>
    </source>
</evidence>
<feature type="domain" description="Lipoyl-binding" evidence="13">
    <location>
        <begin position="2"/>
        <end position="77"/>
    </location>
</feature>
<keyword evidence="8 11" id="KW-0450">Lipoyl</keyword>
<evidence type="ECO:0000259" key="13">
    <source>
        <dbReference type="PROSITE" id="PS50968"/>
    </source>
</evidence>
<evidence type="ECO:0000259" key="14">
    <source>
        <dbReference type="PROSITE" id="PS51826"/>
    </source>
</evidence>
<dbReference type="InterPro" id="IPR023213">
    <property type="entry name" value="CAT-like_dom_sf"/>
</dbReference>
<name>A0A7C4QQX1_9PLAN</name>
<dbReference type="Pfam" id="PF02817">
    <property type="entry name" value="E3_binding"/>
    <property type="match status" value="1"/>
</dbReference>
<dbReference type="NCBIfam" id="TIGR01347">
    <property type="entry name" value="sucB"/>
    <property type="match status" value="1"/>
</dbReference>
<dbReference type="UniPathway" id="UPA00868">
    <property type="reaction ID" value="UER00840"/>
</dbReference>
<dbReference type="EMBL" id="DSVQ01000017">
    <property type="protein sequence ID" value="HGT40503.1"/>
    <property type="molecule type" value="Genomic_DNA"/>
</dbReference>
<comment type="function">
    <text evidence="1 11">E2 component of the 2-oxoglutarate dehydrogenase (OGDH) complex which catalyzes the second step in the conversion of 2-oxoglutarate to succinyl-CoA and CO(2).</text>
</comment>
<dbReference type="InterPro" id="IPR011053">
    <property type="entry name" value="Single_hybrid_motif"/>
</dbReference>
<proteinExistence type="inferred from homology"/>
<evidence type="ECO:0000256" key="7">
    <source>
        <dbReference type="ARBA" id="ARBA00022679"/>
    </source>
</evidence>
<feature type="region of interest" description="Disordered" evidence="12">
    <location>
        <begin position="158"/>
        <end position="191"/>
    </location>
</feature>